<feature type="domain" description="Amine oxidase" evidence="2">
    <location>
        <begin position="28"/>
        <end position="307"/>
    </location>
</feature>
<accession>A0A162KA22</accession>
<evidence type="ECO:0000313" key="4">
    <source>
        <dbReference type="Proteomes" id="UP000075787"/>
    </source>
</evidence>
<name>A0A162KA22_9PROT</name>
<dbReference type="Pfam" id="PF01593">
    <property type="entry name" value="Amino_oxidase"/>
    <property type="match status" value="1"/>
</dbReference>
<dbReference type="Gene3D" id="3.90.660.20">
    <property type="entry name" value="Protoporphyrinogen oxidase, mitochondrial, domain 2"/>
    <property type="match status" value="1"/>
</dbReference>
<keyword evidence="1" id="KW-0472">Membrane</keyword>
<dbReference type="InterPro" id="IPR036188">
    <property type="entry name" value="FAD/NAD-bd_sf"/>
</dbReference>
<evidence type="ECO:0000259" key="2">
    <source>
        <dbReference type="Pfam" id="PF01593"/>
    </source>
</evidence>
<feature type="transmembrane region" description="Helical" evidence="1">
    <location>
        <begin position="20"/>
        <end position="37"/>
    </location>
</feature>
<organism evidence="3 4">
    <name type="scientific">Tistrella mobilis</name>
    <dbReference type="NCBI Taxonomy" id="171437"/>
    <lineage>
        <taxon>Bacteria</taxon>
        <taxon>Pseudomonadati</taxon>
        <taxon>Pseudomonadota</taxon>
        <taxon>Alphaproteobacteria</taxon>
        <taxon>Geminicoccales</taxon>
        <taxon>Geminicoccaceae</taxon>
        <taxon>Tistrella</taxon>
    </lineage>
</organism>
<evidence type="ECO:0000256" key="1">
    <source>
        <dbReference type="SAM" id="Phobius"/>
    </source>
</evidence>
<dbReference type="PRINTS" id="PR00419">
    <property type="entry name" value="ADXRDTASE"/>
</dbReference>
<comment type="caution">
    <text evidence="3">The sequence shown here is derived from an EMBL/GenBank/DDBJ whole genome shotgun (WGS) entry which is preliminary data.</text>
</comment>
<dbReference type="RefSeq" id="WP_062767518.1">
    <property type="nucleotide sequence ID" value="NZ_CP121045.1"/>
</dbReference>
<keyword evidence="1" id="KW-1133">Transmembrane helix</keyword>
<dbReference type="Gene3D" id="3.50.50.60">
    <property type="entry name" value="FAD/NAD(P)-binding domain"/>
    <property type="match status" value="1"/>
</dbReference>
<dbReference type="Gene3D" id="1.10.3110.10">
    <property type="entry name" value="protoporphyrinogen ix oxidase, domain 3"/>
    <property type="match status" value="1"/>
</dbReference>
<dbReference type="AlphaFoldDB" id="A0A162KA22"/>
<dbReference type="SUPFAM" id="SSF51905">
    <property type="entry name" value="FAD/NAD(P)-binding domain"/>
    <property type="match status" value="1"/>
</dbReference>
<evidence type="ECO:0000313" key="3">
    <source>
        <dbReference type="EMBL" id="KYO50780.1"/>
    </source>
</evidence>
<keyword evidence="1" id="KW-0812">Transmembrane</keyword>
<protein>
    <recommendedName>
        <fullName evidence="2">Amine oxidase domain-containing protein</fullName>
    </recommendedName>
</protein>
<dbReference type="Proteomes" id="UP000075787">
    <property type="component" value="Unassembled WGS sequence"/>
</dbReference>
<dbReference type="InterPro" id="IPR002937">
    <property type="entry name" value="Amino_oxidase"/>
</dbReference>
<dbReference type="EMBL" id="LPZR01000192">
    <property type="protein sequence ID" value="KYO50780.1"/>
    <property type="molecule type" value="Genomic_DNA"/>
</dbReference>
<sequence length="468" mass="50502">MYGLNEIEQAGGTAERLRPVAVIGAGGAGLAAAWALARSGRPVTLMEREPRAGGHINTIDAGPALGSPHPVPVDTGFIVYNERNYPNLVRLFGALDTETAASDMSFSVSLAGGAYEYRGSAGGLFAARRNLIDMGHWRMLRDMHRFNRQAPALAVDGTESLGRFLDRNGFSTDFARRYLLPMGAAIWSAPIATLLEFPAESFVRFFRNHALLDYRGRPVWRTVAGGTRSYADQVLAHPLITLETSAGVEAVIRSPAGPMVKCRGRMAETYSAVILATHADEALALLDRPDAAERRVLAAFGYQPNRAVLHRDPRLMPRRRRAWASWNYLGHTDGSGAEQLAVSYWMNRLQPLATDTDIFVTLNPPVEPRDIIADITYAHPVFDAAAIAAQPALAGLQGAGGVWFAGAHFGFGFHEDACASGLAAAVMAGADLPWPELLGEATLRRLPALTALPARIEARSRSWALAAE</sequence>
<gene>
    <name evidence="3" type="ORF">AUP44_11500</name>
</gene>
<dbReference type="PANTHER" id="PTHR42923:SF17">
    <property type="entry name" value="AMINE OXIDASE DOMAIN-CONTAINING PROTEIN"/>
    <property type="match status" value="1"/>
</dbReference>
<reference evidence="3 4" key="1">
    <citation type="submission" date="2015-12" db="EMBL/GenBank/DDBJ databases">
        <title>Genome sequence of Tistrella mobilis MCCC 1A02139.</title>
        <authorList>
            <person name="Lu L."/>
            <person name="Lai Q."/>
            <person name="Shao Z."/>
            <person name="Qian P."/>
        </authorList>
    </citation>
    <scope>NUCLEOTIDE SEQUENCE [LARGE SCALE GENOMIC DNA]</scope>
    <source>
        <strain evidence="3 4">MCCC 1A02139</strain>
    </source>
</reference>
<dbReference type="InterPro" id="IPR050464">
    <property type="entry name" value="Zeta_carotene_desat/Oxidored"/>
</dbReference>
<dbReference type="PANTHER" id="PTHR42923">
    <property type="entry name" value="PROTOPORPHYRINOGEN OXIDASE"/>
    <property type="match status" value="1"/>
</dbReference>
<proteinExistence type="predicted"/>
<dbReference type="GO" id="GO:0016491">
    <property type="term" value="F:oxidoreductase activity"/>
    <property type="evidence" value="ECO:0007669"/>
    <property type="project" value="InterPro"/>
</dbReference>
<dbReference type="GeneID" id="97243457"/>
<dbReference type="OrthoDB" id="20837at2"/>